<dbReference type="PANTHER" id="PTHR37844">
    <property type="entry name" value="SER/THR PROTEIN PHOSPHATASE SUPERFAMILY (AFU_ORTHOLOGUE AFUA_1G14840)"/>
    <property type="match status" value="1"/>
</dbReference>
<dbReference type="EMBL" id="JAEUAK010000001">
    <property type="protein sequence ID" value="MBW9051157.1"/>
    <property type="molecule type" value="Genomic_DNA"/>
</dbReference>
<sequence length="255" mass="28340">MRLWIASDLHLEFEGAKATFDPPDADVFVCAGDVLDNGIVPSLEWLAETVAPLMPVLLVAGNHEFYGASLVESIRAAKQAASRYPNVHFLENDAVILDGVRFLGTTLWTDFRLHSDDTALAMDAAKQVMNDYKRIKFSKTPYQAFKPLHAYRKHQEARLFLSRTLAQGHDGETVVVTHHAPSAKSIFGEYKYDILSASYASDLEDLIAAHTPTLWVHGHVHHACDYSVGSTRVLCNPAGYPEEYDGFQPQLVVEV</sequence>
<dbReference type="InterPro" id="IPR004843">
    <property type="entry name" value="Calcineurin-like_PHP"/>
</dbReference>
<evidence type="ECO:0000259" key="1">
    <source>
        <dbReference type="Pfam" id="PF00149"/>
    </source>
</evidence>
<organism evidence="2 3">
    <name type="scientific">Rhizobium mesosinicum</name>
    <dbReference type="NCBI Taxonomy" id="335017"/>
    <lineage>
        <taxon>Bacteria</taxon>
        <taxon>Pseudomonadati</taxon>
        <taxon>Pseudomonadota</taxon>
        <taxon>Alphaproteobacteria</taxon>
        <taxon>Hyphomicrobiales</taxon>
        <taxon>Rhizobiaceae</taxon>
        <taxon>Rhizobium/Agrobacterium group</taxon>
        <taxon>Rhizobium</taxon>
    </lineage>
</organism>
<dbReference type="PANTHER" id="PTHR37844:SF2">
    <property type="entry name" value="SER_THR PROTEIN PHOSPHATASE SUPERFAMILY (AFU_ORTHOLOGUE AFUA_1G14840)"/>
    <property type="match status" value="1"/>
</dbReference>
<dbReference type="Gene3D" id="3.60.21.10">
    <property type="match status" value="2"/>
</dbReference>
<keyword evidence="3" id="KW-1185">Reference proteome</keyword>
<comment type="caution">
    <text evidence="2">The sequence shown here is derived from an EMBL/GenBank/DDBJ whole genome shotgun (WGS) entry which is preliminary data.</text>
</comment>
<proteinExistence type="predicted"/>
<dbReference type="InterPro" id="IPR029052">
    <property type="entry name" value="Metallo-depent_PP-like"/>
</dbReference>
<dbReference type="Pfam" id="PF00149">
    <property type="entry name" value="Metallophos"/>
    <property type="match status" value="1"/>
</dbReference>
<evidence type="ECO:0000313" key="3">
    <source>
        <dbReference type="Proteomes" id="UP000717752"/>
    </source>
</evidence>
<dbReference type="RefSeq" id="WP_220332693.1">
    <property type="nucleotide sequence ID" value="NZ_JAEUAK010000001.1"/>
</dbReference>
<feature type="domain" description="Calcineurin-like phosphoesterase" evidence="1">
    <location>
        <begin position="1"/>
        <end position="222"/>
    </location>
</feature>
<gene>
    <name evidence="2" type="ORF">JNB85_01875</name>
</gene>
<dbReference type="SUPFAM" id="SSF56300">
    <property type="entry name" value="Metallo-dependent phosphatases"/>
    <property type="match status" value="1"/>
</dbReference>
<accession>A0ABS7GMF5</accession>
<protein>
    <submittedName>
        <fullName evidence="2">Metallophosphoesterase</fullName>
    </submittedName>
</protein>
<name>A0ABS7GMF5_9HYPH</name>
<reference evidence="2 3" key="1">
    <citation type="journal article" date="2021" name="MBio">
        <title>Poor Competitiveness of Bradyrhizobium in Pigeon Pea Root Colonization in Indian Soils.</title>
        <authorList>
            <person name="Chalasani D."/>
            <person name="Basu A."/>
            <person name="Pullabhotla S.V.S.R.N."/>
            <person name="Jorrin B."/>
            <person name="Neal A.L."/>
            <person name="Poole P.S."/>
            <person name="Podile A.R."/>
            <person name="Tkacz A."/>
        </authorList>
    </citation>
    <scope>NUCLEOTIDE SEQUENCE [LARGE SCALE GENOMIC DNA]</scope>
    <source>
        <strain evidence="2 3">HU56</strain>
    </source>
</reference>
<evidence type="ECO:0000313" key="2">
    <source>
        <dbReference type="EMBL" id="MBW9051157.1"/>
    </source>
</evidence>
<dbReference type="Proteomes" id="UP000717752">
    <property type="component" value="Unassembled WGS sequence"/>
</dbReference>